<comment type="caution">
    <text evidence="1">The sequence shown here is derived from an EMBL/GenBank/DDBJ whole genome shotgun (WGS) entry which is preliminary data.</text>
</comment>
<dbReference type="EMBL" id="JAUCGQ010000001">
    <property type="protein sequence ID" value="MDM7855646.1"/>
    <property type="molecule type" value="Genomic_DNA"/>
</dbReference>
<gene>
    <name evidence="1" type="ORF">QRT04_11970</name>
</gene>
<evidence type="ECO:0000313" key="2">
    <source>
        <dbReference type="Proteomes" id="UP001529338"/>
    </source>
</evidence>
<name>A0ABT7SHN7_9CELL</name>
<proteinExistence type="predicted"/>
<reference evidence="1 2" key="1">
    <citation type="submission" date="2023-06" db="EMBL/GenBank/DDBJ databases">
        <title>Cellulomonas sp. MW4 Whole genome sequence.</title>
        <authorList>
            <person name="Park S."/>
        </authorList>
    </citation>
    <scope>NUCLEOTIDE SEQUENCE [LARGE SCALE GENOMIC DNA]</scope>
    <source>
        <strain evidence="1 2">MW4</strain>
    </source>
</reference>
<accession>A0ABT7SHN7</accession>
<dbReference type="RefSeq" id="WP_289455503.1">
    <property type="nucleotide sequence ID" value="NZ_JAUCGQ010000001.1"/>
</dbReference>
<protein>
    <submittedName>
        <fullName evidence="1">Uncharacterized protein</fullName>
    </submittedName>
</protein>
<evidence type="ECO:0000313" key="1">
    <source>
        <dbReference type="EMBL" id="MDM7855646.1"/>
    </source>
</evidence>
<sequence>MWMRHHWQFKDHFNQSLGAGGAKQALAVFGHRVLAEGEGWVLGEIDGGLVLAQAMPIGDGNQIHVMVVAATENEASLVACDQVAQHIEGAQTL</sequence>
<keyword evidence="2" id="KW-1185">Reference proteome</keyword>
<organism evidence="1 2">
    <name type="scientific">Cellulomonas alba</name>
    <dbReference type="NCBI Taxonomy" id="3053467"/>
    <lineage>
        <taxon>Bacteria</taxon>
        <taxon>Bacillati</taxon>
        <taxon>Actinomycetota</taxon>
        <taxon>Actinomycetes</taxon>
        <taxon>Micrococcales</taxon>
        <taxon>Cellulomonadaceae</taxon>
        <taxon>Cellulomonas</taxon>
    </lineage>
</organism>
<dbReference type="Proteomes" id="UP001529338">
    <property type="component" value="Unassembled WGS sequence"/>
</dbReference>